<evidence type="ECO:0000256" key="1">
    <source>
        <dbReference type="ARBA" id="ARBA00010266"/>
    </source>
</evidence>
<evidence type="ECO:0000256" key="2">
    <source>
        <dbReference type="ARBA" id="ARBA00022801"/>
    </source>
</evidence>
<dbReference type="EMBL" id="DWYW01000216">
    <property type="protein sequence ID" value="HJA91025.1"/>
    <property type="molecule type" value="Genomic_DNA"/>
</dbReference>
<dbReference type="AlphaFoldDB" id="A0A9D2I154"/>
<name>A0A9D2I154_9LACT</name>
<evidence type="ECO:0000259" key="3">
    <source>
        <dbReference type="SMART" id="SM00047"/>
    </source>
</evidence>
<dbReference type="GO" id="GO:0004040">
    <property type="term" value="F:amidase activity"/>
    <property type="evidence" value="ECO:0007669"/>
    <property type="project" value="InterPro"/>
</dbReference>
<organism evidence="4 5">
    <name type="scientific">Candidatus Jeotgalibaca merdavium</name>
    <dbReference type="NCBI Taxonomy" id="2838627"/>
    <lineage>
        <taxon>Bacteria</taxon>
        <taxon>Bacillati</taxon>
        <taxon>Bacillota</taxon>
        <taxon>Bacilli</taxon>
        <taxon>Lactobacillales</taxon>
        <taxon>Carnobacteriaceae</taxon>
        <taxon>Jeotgalibaca</taxon>
    </lineage>
</organism>
<comment type="caution">
    <text evidence="4">The sequence shown here is derived from an EMBL/GenBank/DDBJ whole genome shotgun (WGS) entry which is preliminary data.</text>
</comment>
<accession>A0A9D2I154</accession>
<protein>
    <submittedName>
        <fullName evidence="4">Glucosaminidase domain-containing protein</fullName>
    </submittedName>
</protein>
<dbReference type="PANTHER" id="PTHR33308:SF9">
    <property type="entry name" value="PEPTIDOGLYCAN HYDROLASE FLGJ"/>
    <property type="match status" value="1"/>
</dbReference>
<gene>
    <name evidence="4" type="ORF">H9948_09580</name>
</gene>
<dbReference type="Gene3D" id="4.10.80.30">
    <property type="entry name" value="DNA polymerase, domain 6"/>
    <property type="match status" value="1"/>
</dbReference>
<feature type="non-terminal residue" evidence="4">
    <location>
        <position position="213"/>
    </location>
</feature>
<dbReference type="Proteomes" id="UP000886856">
    <property type="component" value="Unassembled WGS sequence"/>
</dbReference>
<sequence length="213" mass="23888">MVKKWTYDEAYELLKPYESDFFMSIMLAQFNLESVMGTSELAVNASNFTGHKTTGWNGEVYRKDTIEDDGKGNKFVAKSEPFRKYKTPSEWAKHHASWLQRLPDTYTNAISAKTVEEQAKALQGTYATDTAYAKKLLDIIERDGLKKYDTQKGNDNMAYIGIDIGHGKNSPARGGSKGWTGDEHSFNSKVAIRTKALLEAMGHKVTFGVQNPN</sequence>
<reference evidence="4" key="1">
    <citation type="journal article" date="2021" name="PeerJ">
        <title>Extensive microbial diversity within the chicken gut microbiome revealed by metagenomics and culture.</title>
        <authorList>
            <person name="Gilroy R."/>
            <person name="Ravi A."/>
            <person name="Getino M."/>
            <person name="Pursley I."/>
            <person name="Horton D.L."/>
            <person name="Alikhan N.F."/>
            <person name="Baker D."/>
            <person name="Gharbi K."/>
            <person name="Hall N."/>
            <person name="Watson M."/>
            <person name="Adriaenssens E.M."/>
            <person name="Foster-Nyarko E."/>
            <person name="Jarju S."/>
            <person name="Secka A."/>
            <person name="Antonio M."/>
            <person name="Oren A."/>
            <person name="Chaudhuri R.R."/>
            <person name="La Ragione R."/>
            <person name="Hildebrand F."/>
            <person name="Pallen M.J."/>
        </authorList>
    </citation>
    <scope>NUCLEOTIDE SEQUENCE</scope>
    <source>
        <strain evidence="4">CHK171-505</strain>
    </source>
</reference>
<evidence type="ECO:0000313" key="5">
    <source>
        <dbReference type="Proteomes" id="UP000886856"/>
    </source>
</evidence>
<proteinExistence type="inferred from homology"/>
<reference evidence="4" key="2">
    <citation type="submission" date="2021-04" db="EMBL/GenBank/DDBJ databases">
        <authorList>
            <person name="Gilroy R."/>
        </authorList>
    </citation>
    <scope>NUCLEOTIDE SEQUENCE</scope>
    <source>
        <strain evidence="4">CHK171-505</strain>
    </source>
</reference>
<dbReference type="SMART" id="SM00047">
    <property type="entry name" value="LYZ2"/>
    <property type="match status" value="1"/>
</dbReference>
<keyword evidence="2" id="KW-0378">Hydrolase</keyword>
<dbReference type="Gene3D" id="1.10.530.10">
    <property type="match status" value="1"/>
</dbReference>
<feature type="domain" description="Mannosyl-glycoprotein endo-beta-N-acetylglucosamidase-like" evidence="3">
    <location>
        <begin position="4"/>
        <end position="149"/>
    </location>
</feature>
<dbReference type="InterPro" id="IPR002901">
    <property type="entry name" value="MGlyc_endo_b_GlcNAc-like_dom"/>
</dbReference>
<dbReference type="Pfam" id="PF01832">
    <property type="entry name" value="Glucosaminidase"/>
    <property type="match status" value="1"/>
</dbReference>
<evidence type="ECO:0000313" key="4">
    <source>
        <dbReference type="EMBL" id="HJA91025.1"/>
    </source>
</evidence>
<dbReference type="PANTHER" id="PTHR33308">
    <property type="entry name" value="PEPTIDOGLYCAN HYDROLASE FLGJ"/>
    <property type="match status" value="1"/>
</dbReference>
<comment type="similarity">
    <text evidence="1">Belongs to the glycosyl hydrolase 73 family.</text>
</comment>
<dbReference type="InterPro" id="IPR051056">
    <property type="entry name" value="Glycosyl_Hydrolase_73"/>
</dbReference>